<dbReference type="InterPro" id="IPR023401">
    <property type="entry name" value="ODC_N"/>
</dbReference>
<sequence length="315" mass="33938">MLILDAPTTRSLLPFDQLVPALKNAFSRGCEVPLRHNHSIQVDGKEPGTMLLMPAWQAGEYLGIKTVTVFPGNTKLKLPGLHSTYMLHDANTGKPLALIDGNEITSRRTAAASALAASYLSRQDSCSLLVLGAGRVASLLPYAYRAVRPIEHVSVWDIDQGQAERLVEQLRADGFHATAAQDLESNCKVADIVTAATLSTVPLVRREFLRPGTHLDLIGGFTPQMREADDCCFDGTSIFVDTSEAPMKAGDLLHPIASGVMSEVDISADLAELCRSGHPGRKNSKEITVFKAVGTALEDLAAAVMAYETYCNYGQ</sequence>
<dbReference type="InterPro" id="IPR003462">
    <property type="entry name" value="ODC_Mu_crystall"/>
</dbReference>
<dbReference type="OrthoDB" id="9809203at2"/>
<dbReference type="AlphaFoldDB" id="A0A5E7F953"/>
<comment type="similarity">
    <text evidence="1">Belongs to the ornithine cyclodeaminase/mu-crystallin family.</text>
</comment>
<name>A0A5E7F953_PSEFL</name>
<gene>
    <name evidence="2" type="primary">lhpI</name>
    <name evidence="2" type="ORF">PS833_05378</name>
</gene>
<dbReference type="GO" id="GO:0005737">
    <property type="term" value="C:cytoplasm"/>
    <property type="evidence" value="ECO:0007669"/>
    <property type="project" value="TreeGrafter"/>
</dbReference>
<evidence type="ECO:0000256" key="1">
    <source>
        <dbReference type="ARBA" id="ARBA00008903"/>
    </source>
</evidence>
<proteinExistence type="inferred from homology"/>
<dbReference type="GO" id="GO:0019752">
    <property type="term" value="P:carboxylic acid metabolic process"/>
    <property type="evidence" value="ECO:0007669"/>
    <property type="project" value="UniProtKB-ARBA"/>
</dbReference>
<dbReference type="Pfam" id="PF02423">
    <property type="entry name" value="OCD_Mu_crystall"/>
    <property type="match status" value="1"/>
</dbReference>
<accession>A0A5E7F953</accession>
<keyword evidence="2" id="KW-0560">Oxidoreductase</keyword>
<dbReference type="EC" id="1.5.1.49" evidence="2"/>
<dbReference type="SUPFAM" id="SSF51735">
    <property type="entry name" value="NAD(P)-binding Rossmann-fold domains"/>
    <property type="match status" value="1"/>
</dbReference>
<dbReference type="Gene3D" id="3.30.1780.10">
    <property type="entry name" value="ornithine cyclodeaminase, domain 1"/>
    <property type="match status" value="1"/>
</dbReference>
<protein>
    <submittedName>
        <fullName evidence="2">Delta(1)-pyrroline-2-carboxylate reductase</fullName>
        <ecNumber evidence="2">1.5.1.49</ecNumber>
    </submittedName>
</protein>
<evidence type="ECO:0000313" key="2">
    <source>
        <dbReference type="EMBL" id="VVO35921.1"/>
    </source>
</evidence>
<dbReference type="Gene3D" id="3.40.50.720">
    <property type="entry name" value="NAD(P)-binding Rossmann-like Domain"/>
    <property type="match status" value="1"/>
</dbReference>
<reference evidence="2 3" key="1">
    <citation type="submission" date="2019-09" db="EMBL/GenBank/DDBJ databases">
        <authorList>
            <person name="Chandra G."/>
            <person name="Truman W A."/>
        </authorList>
    </citation>
    <scope>NUCLEOTIDE SEQUENCE [LARGE SCALE GENOMIC DNA]</scope>
    <source>
        <strain evidence="2">PS833</strain>
    </source>
</reference>
<dbReference type="PANTHER" id="PTHR13812:SF19">
    <property type="entry name" value="KETIMINE REDUCTASE MU-CRYSTALLIN"/>
    <property type="match status" value="1"/>
</dbReference>
<organism evidence="2 3">
    <name type="scientific">Pseudomonas fluorescens</name>
    <dbReference type="NCBI Taxonomy" id="294"/>
    <lineage>
        <taxon>Bacteria</taxon>
        <taxon>Pseudomonadati</taxon>
        <taxon>Pseudomonadota</taxon>
        <taxon>Gammaproteobacteria</taxon>
        <taxon>Pseudomonadales</taxon>
        <taxon>Pseudomonadaceae</taxon>
        <taxon>Pseudomonas</taxon>
    </lineage>
</organism>
<dbReference type="Proteomes" id="UP000409037">
    <property type="component" value="Unassembled WGS sequence"/>
</dbReference>
<dbReference type="NCBIfam" id="NF004793">
    <property type="entry name" value="PRK06141.1"/>
    <property type="match status" value="1"/>
</dbReference>
<dbReference type="InterPro" id="IPR036291">
    <property type="entry name" value="NAD(P)-bd_dom_sf"/>
</dbReference>
<dbReference type="PANTHER" id="PTHR13812">
    <property type="entry name" value="KETIMINE REDUCTASE MU-CRYSTALLIN"/>
    <property type="match status" value="1"/>
</dbReference>
<dbReference type="RefSeq" id="WP_150800521.1">
    <property type="nucleotide sequence ID" value="NZ_CABVHU010000017.1"/>
</dbReference>
<dbReference type="FunFam" id="3.40.50.720:FF:000311">
    <property type="entry name" value="Ornithine cyclodeaminase"/>
    <property type="match status" value="1"/>
</dbReference>
<evidence type="ECO:0000313" key="3">
    <source>
        <dbReference type="Proteomes" id="UP000409037"/>
    </source>
</evidence>
<dbReference type="GO" id="GO:0016491">
    <property type="term" value="F:oxidoreductase activity"/>
    <property type="evidence" value="ECO:0007669"/>
    <property type="project" value="UniProtKB-KW"/>
</dbReference>
<dbReference type="EMBL" id="CABVHU010000017">
    <property type="protein sequence ID" value="VVO35921.1"/>
    <property type="molecule type" value="Genomic_DNA"/>
</dbReference>
<dbReference type="PIRSF" id="PIRSF001439">
    <property type="entry name" value="CryM"/>
    <property type="match status" value="1"/>
</dbReference>